<protein>
    <submittedName>
        <fullName evidence="1">Uncharacterized protein</fullName>
    </submittedName>
</protein>
<dbReference type="Proteomes" id="UP000006903">
    <property type="component" value="Chromosome"/>
</dbReference>
<dbReference type="EMBL" id="CP001140">
    <property type="protein sequence ID" value="ACL11609.1"/>
    <property type="molecule type" value="Genomic_DNA"/>
</dbReference>
<evidence type="ECO:0000313" key="1">
    <source>
        <dbReference type="EMBL" id="ACL11609.1"/>
    </source>
</evidence>
<organism evidence="1 2">
    <name type="scientific">Desulfurococcus amylolyticus (strain DSM 18924 / JCM 16383 / VKM B-2413 / 1221n)</name>
    <name type="common">Desulfurococcus kamchatkensis</name>
    <dbReference type="NCBI Taxonomy" id="490899"/>
    <lineage>
        <taxon>Archaea</taxon>
        <taxon>Thermoproteota</taxon>
        <taxon>Thermoprotei</taxon>
        <taxon>Desulfurococcales</taxon>
        <taxon>Desulfurococcaceae</taxon>
        <taxon>Desulfurococcus</taxon>
    </lineage>
</organism>
<reference evidence="1 2" key="1">
    <citation type="journal article" date="2009" name="J. Bacteriol.">
        <title>Complete genome sequence of the anaerobic, protein-degrading hyperthermophilic crenarchaeon Desulfurococcus kamchatkensis.</title>
        <authorList>
            <person name="Ravin N.V."/>
            <person name="Mardanov A.V."/>
            <person name="Beletsky A.V."/>
            <person name="Kublanov I.V."/>
            <person name="Kolganova T.V."/>
            <person name="Lebedinsky A.V."/>
            <person name="Chernyh N.A."/>
            <person name="Bonch-Osmolovskaya E.A."/>
            <person name="Skryabin K.G."/>
        </authorList>
    </citation>
    <scope>NUCLEOTIDE SEQUENCE [LARGE SCALE GENOMIC DNA]</scope>
    <source>
        <strain evidence="2">DSM 18924 / JCM 16383 / VKM B-2413 / 1221n</strain>
    </source>
</reference>
<dbReference type="KEGG" id="dka:DKAM_1283"/>
<name>B8D678_DESA1</name>
<sequence>MGVNYLSILLIAIATIIWRQPVLPPNIASTWMFRPRSY</sequence>
<proteinExistence type="predicted"/>
<accession>B8D678</accession>
<dbReference type="HOGENOM" id="CLU_3322789_0_0_2"/>
<gene>
    <name evidence="1" type="ordered locus">DKAM_1283</name>
</gene>
<dbReference type="AlphaFoldDB" id="B8D678"/>
<evidence type="ECO:0000313" key="2">
    <source>
        <dbReference type="Proteomes" id="UP000006903"/>
    </source>
</evidence>